<name>A0A0J9XTS5_BRUMA</name>
<protein>
    <submittedName>
        <fullName evidence="3">Bm9809</fullName>
    </submittedName>
</protein>
<organism evidence="3">
    <name type="scientific">Brugia malayi</name>
    <name type="common">Filarial nematode worm</name>
    <dbReference type="NCBI Taxonomy" id="6279"/>
    <lineage>
        <taxon>Eukaryota</taxon>
        <taxon>Metazoa</taxon>
        <taxon>Ecdysozoa</taxon>
        <taxon>Nematoda</taxon>
        <taxon>Chromadorea</taxon>
        <taxon>Rhabditida</taxon>
        <taxon>Spirurina</taxon>
        <taxon>Spiruromorpha</taxon>
        <taxon>Filarioidea</taxon>
        <taxon>Onchocercidae</taxon>
        <taxon>Brugia</taxon>
    </lineage>
</organism>
<reference evidence="3" key="1">
    <citation type="journal article" date="2007" name="Science">
        <title>Draft genome of the filarial nematode parasite Brugia malayi.</title>
        <authorList>
            <person name="Ghedin E."/>
            <person name="Wang S."/>
            <person name="Spiro D."/>
            <person name="Caler E."/>
            <person name="Zhao Q."/>
            <person name="Crabtree J."/>
            <person name="Allen J.E."/>
            <person name="Delcher A.L."/>
            <person name="Guiliano D.B."/>
            <person name="Miranda-Saavedra D."/>
            <person name="Angiuoli S.V."/>
            <person name="Creasy T."/>
            <person name="Amedeo P."/>
            <person name="Haas B."/>
            <person name="El-Sayed N.M."/>
            <person name="Wortman J.R."/>
            <person name="Feldblyum T."/>
            <person name="Tallon L."/>
            <person name="Schatz M."/>
            <person name="Shumway M."/>
            <person name="Koo H."/>
            <person name="Salzberg S.L."/>
            <person name="Schobel S."/>
            <person name="Pertea M."/>
            <person name="Pop M."/>
            <person name="White O."/>
            <person name="Barton G.J."/>
            <person name="Carlow C.K."/>
            <person name="Crawford M.J."/>
            <person name="Daub J."/>
            <person name="Dimmic M.W."/>
            <person name="Estes C.F."/>
            <person name="Foster J.M."/>
            <person name="Ganatra M."/>
            <person name="Gregory W.F."/>
            <person name="Johnson N.M."/>
            <person name="Jin J."/>
            <person name="Komuniecki R."/>
            <person name="Korf I."/>
            <person name="Kumar S."/>
            <person name="Laney S."/>
            <person name="Li B.W."/>
            <person name="Li W."/>
            <person name="Lindblom T.H."/>
            <person name="Lustigman S."/>
            <person name="Ma D."/>
            <person name="Maina C.V."/>
            <person name="Martin D.M."/>
            <person name="McCarter J.P."/>
            <person name="McReynolds L."/>
            <person name="Mitreva M."/>
            <person name="Nutman T.B."/>
            <person name="Parkinson J."/>
            <person name="Peregrin-Alvarez J.M."/>
            <person name="Poole C."/>
            <person name="Ren Q."/>
            <person name="Saunders L."/>
            <person name="Sluder A.E."/>
            <person name="Smith K."/>
            <person name="Stanke M."/>
            <person name="Unnasch T.R."/>
            <person name="Ware J."/>
            <person name="Wei A.D."/>
            <person name="Weil G."/>
            <person name="Williams D.J."/>
            <person name="Zhang Y."/>
            <person name="Williams S.A."/>
            <person name="Fraser-Liggett C."/>
            <person name="Slatko B."/>
            <person name="Blaxter M.L."/>
            <person name="Scott A.L."/>
        </authorList>
    </citation>
    <scope>NUCLEOTIDE SEQUENCE</scope>
    <source>
        <strain evidence="3">FR3</strain>
    </source>
</reference>
<keyword evidence="2" id="KW-1133">Transmembrane helix</keyword>
<dbReference type="AlphaFoldDB" id="A0A0J9XTS5"/>
<dbReference type="EMBL" id="LN856944">
    <property type="protein sequence ID" value="CDP95537.1"/>
    <property type="molecule type" value="Genomic_DNA"/>
</dbReference>
<reference evidence="3" key="2">
    <citation type="submission" date="2012-12" db="EMBL/GenBank/DDBJ databases">
        <authorList>
            <person name="Gao Y.W."/>
            <person name="Fan S.T."/>
            <person name="Sun H.T."/>
            <person name="Wang Z."/>
            <person name="Gao X.L."/>
            <person name="Li Y.G."/>
            <person name="Wang T.C."/>
            <person name="Zhang K."/>
            <person name="Xu W.W."/>
            <person name="Yu Z.J."/>
            <person name="Xia X.Z."/>
        </authorList>
    </citation>
    <scope>NUCLEOTIDE SEQUENCE</scope>
    <source>
        <strain evidence="3">FR3</strain>
    </source>
</reference>
<evidence type="ECO:0000256" key="1">
    <source>
        <dbReference type="SAM" id="MobiDB-lite"/>
    </source>
</evidence>
<proteinExistence type="predicted"/>
<gene>
    <name evidence="3" type="ORF">Bm9809</name>
    <name evidence="3" type="ORF">BM_Bm9809</name>
</gene>
<accession>A0A0J9XTS5</accession>
<evidence type="ECO:0000256" key="2">
    <source>
        <dbReference type="SAM" id="Phobius"/>
    </source>
</evidence>
<feature type="transmembrane region" description="Helical" evidence="2">
    <location>
        <begin position="57"/>
        <end position="76"/>
    </location>
</feature>
<keyword evidence="2" id="KW-0812">Transmembrane</keyword>
<feature type="compositionally biased region" description="Basic and acidic residues" evidence="1">
    <location>
        <begin position="28"/>
        <end position="46"/>
    </location>
</feature>
<sequence>MRTALIAADGRDNGNGVDDSAEAVVLSDNHRRDNNSSSSTHDKGINNDHNNNNNNDTMIVVMTVTIGILTIINYMWCGDEWKMLGNVVDNTTYMHLYSQTYTCISVQSRLCIYVSLRIVLGEEEKNHFEEEGEERFVNWLLA</sequence>
<keyword evidence="2" id="KW-0472">Membrane</keyword>
<feature type="region of interest" description="Disordered" evidence="1">
    <location>
        <begin position="25"/>
        <end position="52"/>
    </location>
</feature>
<evidence type="ECO:0000313" key="3">
    <source>
        <dbReference type="EMBL" id="CDP95537.1"/>
    </source>
</evidence>